<evidence type="ECO:0000313" key="5">
    <source>
        <dbReference type="Proteomes" id="UP000033202"/>
    </source>
</evidence>
<dbReference type="AlphaFoldDB" id="A0A0E9MNX8"/>
<dbReference type="GO" id="GO:0016787">
    <property type="term" value="F:hydrolase activity"/>
    <property type="evidence" value="ECO:0007669"/>
    <property type="project" value="UniProtKB-KW"/>
</dbReference>
<reference evidence="4 5" key="1">
    <citation type="submission" date="2015-04" db="EMBL/GenBank/DDBJ databases">
        <title>Whole genome shotgun sequence of Sphingomonas changbaiensis NBRC 104936.</title>
        <authorList>
            <person name="Katano-Makiyama Y."/>
            <person name="Hosoyama A."/>
            <person name="Hashimoto M."/>
            <person name="Noguchi M."/>
            <person name="Tsuchikane K."/>
            <person name="Ohji S."/>
            <person name="Yamazoe A."/>
            <person name="Ichikawa N."/>
            <person name="Kimura A."/>
            <person name="Fujita N."/>
        </authorList>
    </citation>
    <scope>NUCLEOTIDE SEQUENCE [LARGE SCALE GENOMIC DNA]</scope>
    <source>
        <strain evidence="4 5">NBRC 104936</strain>
    </source>
</reference>
<dbReference type="InterPro" id="IPR015797">
    <property type="entry name" value="NUDIX_hydrolase-like_dom_sf"/>
</dbReference>
<dbReference type="CDD" id="cd04682">
    <property type="entry name" value="NUDIX_Hydrolase"/>
    <property type="match status" value="1"/>
</dbReference>
<dbReference type="PROSITE" id="PS51462">
    <property type="entry name" value="NUDIX"/>
    <property type="match status" value="1"/>
</dbReference>
<comment type="cofactor">
    <cofactor evidence="1">
        <name>Mg(2+)</name>
        <dbReference type="ChEBI" id="CHEBI:18420"/>
    </cofactor>
</comment>
<dbReference type="InterPro" id="IPR000086">
    <property type="entry name" value="NUDIX_hydrolase_dom"/>
</dbReference>
<sequence length="142" mass="16011">MTLDVTSFHGAKIALLVGDAIVTFLRDDKPDIDWPGRWDLPGGGREGDESVTECICREVMEEFGIAIDPANFIWSRVYPSVFPDRADDAFLVAPIPAEMLDQVRFGSEGQRWALVPVAEYLAKDDAVPHHQRRLRDYLHSRS</sequence>
<accession>A0A0E9MNX8</accession>
<organism evidence="4 5">
    <name type="scientific">Sphingomonas changbaiensis NBRC 104936</name>
    <dbReference type="NCBI Taxonomy" id="1219043"/>
    <lineage>
        <taxon>Bacteria</taxon>
        <taxon>Pseudomonadati</taxon>
        <taxon>Pseudomonadota</taxon>
        <taxon>Alphaproteobacteria</taxon>
        <taxon>Sphingomonadales</taxon>
        <taxon>Sphingomonadaceae</taxon>
        <taxon>Sphingomonas</taxon>
    </lineage>
</organism>
<dbReference type="PANTHER" id="PTHR43736">
    <property type="entry name" value="ADP-RIBOSE PYROPHOSPHATASE"/>
    <property type="match status" value="1"/>
</dbReference>
<evidence type="ECO:0000259" key="3">
    <source>
        <dbReference type="PROSITE" id="PS51462"/>
    </source>
</evidence>
<evidence type="ECO:0000256" key="1">
    <source>
        <dbReference type="ARBA" id="ARBA00001946"/>
    </source>
</evidence>
<dbReference type="SUPFAM" id="SSF55811">
    <property type="entry name" value="Nudix"/>
    <property type="match status" value="1"/>
</dbReference>
<protein>
    <recommendedName>
        <fullName evidence="3">Nudix hydrolase domain-containing protein</fullName>
    </recommendedName>
</protein>
<name>A0A0E9MNX8_9SPHN</name>
<keyword evidence="2" id="KW-0378">Hydrolase</keyword>
<gene>
    <name evidence="4" type="ORF">SCH01S_26_00020</name>
</gene>
<evidence type="ECO:0000256" key="2">
    <source>
        <dbReference type="ARBA" id="ARBA00022801"/>
    </source>
</evidence>
<dbReference type="Proteomes" id="UP000033202">
    <property type="component" value="Unassembled WGS sequence"/>
</dbReference>
<comment type="caution">
    <text evidence="4">The sequence shown here is derived from an EMBL/GenBank/DDBJ whole genome shotgun (WGS) entry which is preliminary data.</text>
</comment>
<dbReference type="RefSeq" id="WP_046347975.1">
    <property type="nucleotide sequence ID" value="NZ_BBWU01000026.1"/>
</dbReference>
<dbReference type="Pfam" id="PF00293">
    <property type="entry name" value="NUDIX"/>
    <property type="match status" value="1"/>
</dbReference>
<feature type="domain" description="Nudix hydrolase" evidence="3">
    <location>
        <begin position="6"/>
        <end position="140"/>
    </location>
</feature>
<dbReference type="Gene3D" id="3.90.79.10">
    <property type="entry name" value="Nucleoside Triphosphate Pyrophosphohydrolase"/>
    <property type="match status" value="1"/>
</dbReference>
<dbReference type="PANTHER" id="PTHR43736:SF1">
    <property type="entry name" value="DIHYDRONEOPTERIN TRIPHOSPHATE DIPHOSPHATASE"/>
    <property type="match status" value="1"/>
</dbReference>
<keyword evidence="5" id="KW-1185">Reference proteome</keyword>
<proteinExistence type="predicted"/>
<dbReference type="InterPro" id="IPR020084">
    <property type="entry name" value="NUDIX_hydrolase_CS"/>
</dbReference>
<dbReference type="STRING" id="1219043.SCH01S_26_00020"/>
<evidence type="ECO:0000313" key="4">
    <source>
        <dbReference type="EMBL" id="GAO39131.1"/>
    </source>
</evidence>
<dbReference type="PROSITE" id="PS00893">
    <property type="entry name" value="NUDIX_BOX"/>
    <property type="match status" value="1"/>
</dbReference>
<dbReference type="EMBL" id="BBWU01000026">
    <property type="protein sequence ID" value="GAO39131.1"/>
    <property type="molecule type" value="Genomic_DNA"/>
</dbReference>